<dbReference type="PANTHER" id="PTHR13140">
    <property type="entry name" value="MYOSIN"/>
    <property type="match status" value="1"/>
</dbReference>
<dbReference type="AlphaFoldDB" id="A0A915ERL3"/>
<dbReference type="InterPro" id="IPR001609">
    <property type="entry name" value="Myosin_head_motor_dom-like"/>
</dbReference>
<dbReference type="Pfam" id="PF00063">
    <property type="entry name" value="Myosin_head"/>
    <property type="match status" value="1"/>
</dbReference>
<keyword evidence="5 6" id="KW-0009">Actin-binding</keyword>
<keyword evidence="1" id="KW-0547">Nucleotide-binding</keyword>
<comment type="caution">
    <text evidence="6">Lacks conserved residue(s) required for the propagation of feature annotation.</text>
</comment>
<comment type="similarity">
    <text evidence="6">Belongs to the TRAFAC class myosin-kinesin ATPase superfamily. Myosin family.</text>
</comment>
<protein>
    <submittedName>
        <fullName evidence="10">Myosin motor domain-containing protein</fullName>
    </submittedName>
</protein>
<dbReference type="Gene3D" id="1.20.120.720">
    <property type="entry name" value="Myosin VI head, motor domain, U50 subdomain"/>
    <property type="match status" value="1"/>
</dbReference>
<dbReference type="GO" id="GO:0005886">
    <property type="term" value="C:plasma membrane"/>
    <property type="evidence" value="ECO:0007669"/>
    <property type="project" value="TreeGrafter"/>
</dbReference>
<dbReference type="InterPro" id="IPR036961">
    <property type="entry name" value="Kinesin_motor_dom_sf"/>
</dbReference>
<evidence type="ECO:0000256" key="2">
    <source>
        <dbReference type="ARBA" id="ARBA00022840"/>
    </source>
</evidence>
<dbReference type="GO" id="GO:0030048">
    <property type="term" value="P:actin filament-based movement"/>
    <property type="evidence" value="ECO:0007669"/>
    <property type="project" value="TreeGrafter"/>
</dbReference>
<dbReference type="Proteomes" id="UP000887574">
    <property type="component" value="Unplaced"/>
</dbReference>
<keyword evidence="4" id="KW-0505">Motor protein</keyword>
<dbReference type="PROSITE" id="PS51456">
    <property type="entry name" value="MYOSIN_MOTOR"/>
    <property type="match status" value="1"/>
</dbReference>
<dbReference type="Gene3D" id="3.40.850.10">
    <property type="entry name" value="Kinesin motor domain"/>
    <property type="match status" value="1"/>
</dbReference>
<dbReference type="GO" id="GO:0016459">
    <property type="term" value="C:myosin complex"/>
    <property type="evidence" value="ECO:0007669"/>
    <property type="project" value="UniProtKB-KW"/>
</dbReference>
<keyword evidence="9" id="KW-1185">Reference proteome</keyword>
<evidence type="ECO:0000256" key="7">
    <source>
        <dbReference type="SAM" id="Coils"/>
    </source>
</evidence>
<dbReference type="GO" id="GO:0005524">
    <property type="term" value="F:ATP binding"/>
    <property type="evidence" value="ECO:0007669"/>
    <property type="project" value="UniProtKB-KW"/>
</dbReference>
<dbReference type="GO" id="GO:0030139">
    <property type="term" value="C:endocytic vesicle"/>
    <property type="evidence" value="ECO:0007669"/>
    <property type="project" value="TreeGrafter"/>
</dbReference>
<dbReference type="PANTHER" id="PTHR13140:SF745">
    <property type="entry name" value="UNCONVENTIONAL MYOSIN-VI"/>
    <property type="match status" value="1"/>
</dbReference>
<feature type="region of interest" description="Actin-binding" evidence="6">
    <location>
        <begin position="85"/>
        <end position="107"/>
    </location>
</feature>
<dbReference type="GO" id="GO:0051015">
    <property type="term" value="F:actin filament binding"/>
    <property type="evidence" value="ECO:0007669"/>
    <property type="project" value="TreeGrafter"/>
</dbReference>
<name>A0A915ERL3_9BILA</name>
<dbReference type="Gene3D" id="1.20.58.530">
    <property type="match status" value="1"/>
</dbReference>
<evidence type="ECO:0000256" key="4">
    <source>
        <dbReference type="ARBA" id="ARBA00023175"/>
    </source>
</evidence>
<feature type="domain" description="Myosin motor" evidence="8">
    <location>
        <begin position="1"/>
        <end position="147"/>
    </location>
</feature>
<dbReference type="GO" id="GO:0007015">
    <property type="term" value="P:actin filament organization"/>
    <property type="evidence" value="ECO:0007669"/>
    <property type="project" value="TreeGrafter"/>
</dbReference>
<proteinExistence type="inferred from homology"/>
<dbReference type="SUPFAM" id="SSF52540">
    <property type="entry name" value="P-loop containing nucleoside triphosphate hydrolases"/>
    <property type="match status" value="1"/>
</dbReference>
<keyword evidence="2" id="KW-0067">ATP-binding</keyword>
<keyword evidence="3 6" id="KW-0518">Myosin</keyword>
<evidence type="ECO:0000256" key="5">
    <source>
        <dbReference type="ARBA" id="ARBA00023203"/>
    </source>
</evidence>
<evidence type="ECO:0000259" key="8">
    <source>
        <dbReference type="PROSITE" id="PS51456"/>
    </source>
</evidence>
<evidence type="ECO:0000313" key="10">
    <source>
        <dbReference type="WBParaSite" id="jg8748"/>
    </source>
</evidence>
<feature type="coiled-coil region" evidence="7">
    <location>
        <begin position="191"/>
        <end position="225"/>
    </location>
</feature>
<dbReference type="Gene3D" id="6.10.220.10">
    <property type="match status" value="1"/>
</dbReference>
<evidence type="ECO:0000256" key="3">
    <source>
        <dbReference type="ARBA" id="ARBA00023123"/>
    </source>
</evidence>
<evidence type="ECO:0000313" key="9">
    <source>
        <dbReference type="Proteomes" id="UP000887574"/>
    </source>
</evidence>
<organism evidence="9 10">
    <name type="scientific">Ditylenchus dipsaci</name>
    <dbReference type="NCBI Taxonomy" id="166011"/>
    <lineage>
        <taxon>Eukaryota</taxon>
        <taxon>Metazoa</taxon>
        <taxon>Ecdysozoa</taxon>
        <taxon>Nematoda</taxon>
        <taxon>Chromadorea</taxon>
        <taxon>Rhabditida</taxon>
        <taxon>Tylenchina</taxon>
        <taxon>Tylenchomorpha</taxon>
        <taxon>Sphaerularioidea</taxon>
        <taxon>Anguinidae</taxon>
        <taxon>Anguininae</taxon>
        <taxon>Ditylenchus</taxon>
    </lineage>
</organism>
<sequence length="274" mass="31612">MRDEEGFIVSHYAGDVCYETALFLEKNNDALHVSLEMLLEDSNNSFMKRVYSCTNGKTSSSGKGGPTPSGKLNITSVSSKFRSQLRLLIQKLTQTGTHFVRCIKPNSEMKPGYFQGAQILDQLKCAGMTSVLKLMQKGFPSRTMFEEPGKFAEFDQLMKQDAAEMRRLIEKVQTWILRLRWRKAQYGAWSCVKCELRQRKLAEQNKELTEKMANLKQRIKSNAIDGHVALDKCAAIQQTFDQYLQQLKTEAHKEEFLKFREQLQKEHQQQLLEQ</sequence>
<reference evidence="10" key="1">
    <citation type="submission" date="2022-11" db="UniProtKB">
        <authorList>
            <consortium name="WormBaseParasite"/>
        </authorList>
    </citation>
    <scope>IDENTIFICATION</scope>
</reference>
<dbReference type="WBParaSite" id="jg8748">
    <property type="protein sequence ID" value="jg8748"/>
    <property type="gene ID" value="jg8748"/>
</dbReference>
<evidence type="ECO:0000256" key="1">
    <source>
        <dbReference type="ARBA" id="ARBA00022741"/>
    </source>
</evidence>
<dbReference type="InterPro" id="IPR027417">
    <property type="entry name" value="P-loop_NTPase"/>
</dbReference>
<keyword evidence="7" id="KW-0175">Coiled coil</keyword>
<accession>A0A915ERL3</accession>
<evidence type="ECO:0000256" key="6">
    <source>
        <dbReference type="PROSITE-ProRule" id="PRU00782"/>
    </source>
</evidence>
<dbReference type="GO" id="GO:0000146">
    <property type="term" value="F:microfilament motor activity"/>
    <property type="evidence" value="ECO:0007669"/>
    <property type="project" value="TreeGrafter"/>
</dbReference>